<evidence type="ECO:0000256" key="1">
    <source>
        <dbReference type="SAM" id="MobiDB-lite"/>
    </source>
</evidence>
<feature type="region of interest" description="Disordered" evidence="1">
    <location>
        <begin position="1"/>
        <end position="108"/>
    </location>
</feature>
<dbReference type="RefSeq" id="XP_064768515.1">
    <property type="nucleotide sequence ID" value="XM_064911099.1"/>
</dbReference>
<gene>
    <name evidence="2" type="ORF">BZA70DRAFT_267321</name>
</gene>
<feature type="compositionally biased region" description="Basic and acidic residues" evidence="1">
    <location>
        <begin position="370"/>
        <end position="379"/>
    </location>
</feature>
<keyword evidence="3" id="KW-1185">Reference proteome</keyword>
<dbReference type="GeneID" id="90036611"/>
<feature type="compositionally biased region" description="Basic and acidic residues" evidence="1">
    <location>
        <begin position="38"/>
        <end position="55"/>
    </location>
</feature>
<feature type="region of interest" description="Disordered" evidence="1">
    <location>
        <begin position="353"/>
        <end position="379"/>
    </location>
</feature>
<feature type="compositionally biased region" description="Low complexity" evidence="1">
    <location>
        <begin position="56"/>
        <end position="108"/>
    </location>
</feature>
<protein>
    <submittedName>
        <fullName evidence="2">Uncharacterized protein</fullName>
    </submittedName>
</protein>
<name>A0ABR1F6P1_9ASCO</name>
<evidence type="ECO:0000313" key="3">
    <source>
        <dbReference type="Proteomes" id="UP001498771"/>
    </source>
</evidence>
<feature type="region of interest" description="Disordered" evidence="1">
    <location>
        <begin position="159"/>
        <end position="203"/>
    </location>
</feature>
<comment type="caution">
    <text evidence="2">The sequence shown here is derived from an EMBL/GenBank/DDBJ whole genome shotgun (WGS) entry which is preliminary data.</text>
</comment>
<reference evidence="2 3" key="1">
    <citation type="submission" date="2024-03" db="EMBL/GenBank/DDBJ databases">
        <title>Genome-scale model development and genomic sequencing of the oleaginous clade Lipomyces.</title>
        <authorList>
            <consortium name="Lawrence Berkeley National Laboratory"/>
            <person name="Czajka J.J."/>
            <person name="Han Y."/>
            <person name="Kim J."/>
            <person name="Mondo S.J."/>
            <person name="Hofstad B.A."/>
            <person name="Robles A."/>
            <person name="Haridas S."/>
            <person name="Riley R."/>
            <person name="LaButti K."/>
            <person name="Pangilinan J."/>
            <person name="Andreopoulos W."/>
            <person name="Lipzen A."/>
            <person name="Yan J."/>
            <person name="Wang M."/>
            <person name="Ng V."/>
            <person name="Grigoriev I.V."/>
            <person name="Spatafora J.W."/>
            <person name="Magnuson J.K."/>
            <person name="Baker S.E."/>
            <person name="Pomraning K.R."/>
        </authorList>
    </citation>
    <scope>NUCLEOTIDE SEQUENCE [LARGE SCALE GENOMIC DNA]</scope>
    <source>
        <strain evidence="2 3">Phaff 52-87</strain>
    </source>
</reference>
<dbReference type="Proteomes" id="UP001498771">
    <property type="component" value="Unassembled WGS sequence"/>
</dbReference>
<feature type="compositionally biased region" description="Low complexity" evidence="1">
    <location>
        <begin position="15"/>
        <end position="34"/>
    </location>
</feature>
<proteinExistence type="predicted"/>
<feature type="compositionally biased region" description="Low complexity" evidence="1">
    <location>
        <begin position="183"/>
        <end position="203"/>
    </location>
</feature>
<sequence>MASGESSRPPDALDPDIPLLDASTSTSAIPPAAAEEAEVTREHTRIQTRSLRESETSPQAASSSSSSSTSSADPGAASTADAASEQIASEQIIESESPAHSMSSSAGSSGASDIALLEAFRYEISFAFPESQAHAASGLLASPVVVRIRRFREDASESFPLGVSSPELSSGSGGQSAEEFDGSSPILTTTTTTSSSVPHNSSPVEEAASEVPLLIQLCLLPEFDLATTRPPALSPSPLQGTVVRSPEVYYDYVIPSPAPSSSSTAAPAMRIHLQSSNPRLFAVFSDLKVLAPSAPARYSLGALLLRGVQLPHVPPAGHLGSLAAAAAPPVLVPPGRELASCFIPLHVDAAESPARADESAVSSSVGSESTVDHREYDPRLTENERAILNHFRNQGADV</sequence>
<evidence type="ECO:0000313" key="2">
    <source>
        <dbReference type="EMBL" id="KAK7205482.1"/>
    </source>
</evidence>
<dbReference type="EMBL" id="JBBJBU010000005">
    <property type="protein sequence ID" value="KAK7205482.1"/>
    <property type="molecule type" value="Genomic_DNA"/>
</dbReference>
<feature type="compositionally biased region" description="Low complexity" evidence="1">
    <location>
        <begin position="359"/>
        <end position="369"/>
    </location>
</feature>
<accession>A0ABR1F6P1</accession>
<organism evidence="2 3">
    <name type="scientific">Myxozyma melibiosi</name>
    <dbReference type="NCBI Taxonomy" id="54550"/>
    <lineage>
        <taxon>Eukaryota</taxon>
        <taxon>Fungi</taxon>
        <taxon>Dikarya</taxon>
        <taxon>Ascomycota</taxon>
        <taxon>Saccharomycotina</taxon>
        <taxon>Lipomycetes</taxon>
        <taxon>Lipomycetales</taxon>
        <taxon>Lipomycetaceae</taxon>
        <taxon>Myxozyma</taxon>
    </lineage>
</organism>